<dbReference type="RefSeq" id="WP_064231608.1">
    <property type="nucleotide sequence ID" value="NZ_LVZK01000001.1"/>
</dbReference>
<comment type="caution">
    <text evidence="1">The sequence shown here is derived from an EMBL/GenBank/DDBJ whole genome shotgun (WGS) entry which is preliminary data.</text>
</comment>
<dbReference type="OrthoDB" id="3400930at2"/>
<dbReference type="Pfam" id="PF13242">
    <property type="entry name" value="Hydrolase_like"/>
    <property type="match status" value="1"/>
</dbReference>
<dbReference type="SUPFAM" id="SSF56784">
    <property type="entry name" value="HAD-like"/>
    <property type="match status" value="1"/>
</dbReference>
<sequence>MSTPDQTLAERYDVGLFDLDGVCYLGNEAIEHAPEEVARAVAGGLRHVYVTNNASRTTDDVARHLAALGFPAVAADVVTSAQVGADIAARRCGEAAKVLVIGGAGLVRAVEERGLKIVHSADDGPDAVLQGFFQDVTWHDLSEAALAIRAGALYIATNLDLVIPRERGLMVGNGALVGAVSLSTGVKPISGGKPEPEIFLAAARGLDSRKPLAIGDNLDTDIKGAVSAGIDCLHVLTGLASARNICLAPPEVRPTFLCDDMRGLNEPYPEVLIEVEDGRSRQTGDELIDDGEEIGSGAVAKAGTVTVGSAQARWTESGVRLFGEREIDVAGGATLNLDEYRALVHAAWKAADAGADLDAAVGEITVVR</sequence>
<dbReference type="Gene3D" id="3.40.50.1000">
    <property type="entry name" value="HAD superfamily/HAD-like"/>
    <property type="match status" value="2"/>
</dbReference>
<dbReference type="GO" id="GO:0016791">
    <property type="term" value="F:phosphatase activity"/>
    <property type="evidence" value="ECO:0007669"/>
    <property type="project" value="TreeGrafter"/>
</dbReference>
<dbReference type="Pfam" id="PF13344">
    <property type="entry name" value="Hydrolase_6"/>
    <property type="match status" value="1"/>
</dbReference>
<organism evidence="1 2">
    <name type="scientific">Peptidiphaga gingivicola</name>
    <dbReference type="NCBI Taxonomy" id="2741497"/>
    <lineage>
        <taxon>Bacteria</taxon>
        <taxon>Bacillati</taxon>
        <taxon>Actinomycetota</taxon>
        <taxon>Actinomycetes</taxon>
        <taxon>Actinomycetales</taxon>
        <taxon>Actinomycetaceae</taxon>
        <taxon>Peptidiphaga</taxon>
    </lineage>
</organism>
<dbReference type="InterPro" id="IPR006357">
    <property type="entry name" value="HAD-SF_hydro_IIA"/>
</dbReference>
<proteinExistence type="predicted"/>
<dbReference type="EMBL" id="LVZK01000001">
    <property type="protein sequence ID" value="OAP87005.1"/>
    <property type="molecule type" value="Genomic_DNA"/>
</dbReference>
<dbReference type="GO" id="GO:0005737">
    <property type="term" value="C:cytoplasm"/>
    <property type="evidence" value="ECO:0007669"/>
    <property type="project" value="TreeGrafter"/>
</dbReference>
<dbReference type="InterPro" id="IPR036412">
    <property type="entry name" value="HAD-like_sf"/>
</dbReference>
<dbReference type="STRING" id="1823756.A4H34_07865"/>
<dbReference type="InterPro" id="IPR006439">
    <property type="entry name" value="HAD-SF_hydro_IA"/>
</dbReference>
<dbReference type="InterPro" id="IPR023214">
    <property type="entry name" value="HAD_sf"/>
</dbReference>
<accession>A0A179B6K6</accession>
<dbReference type="AlphaFoldDB" id="A0A179B6K6"/>
<protein>
    <recommendedName>
        <fullName evidence="3">Hydrolase</fullName>
    </recommendedName>
</protein>
<gene>
    <name evidence="1" type="ORF">A4H34_07865</name>
</gene>
<dbReference type="NCBIfam" id="TIGR01549">
    <property type="entry name" value="HAD-SF-IA-v1"/>
    <property type="match status" value="1"/>
</dbReference>
<reference evidence="1 2" key="1">
    <citation type="submission" date="2016-04" db="EMBL/GenBank/DDBJ databases">
        <title>Peptidophaga gingivicola gen. nov., sp. nov., isolated from human subgingival plaque.</title>
        <authorList>
            <person name="Beall C.J."/>
            <person name="Mokrzan E.M."/>
            <person name="Griffen A.L."/>
            <person name="Leys E.J."/>
        </authorList>
    </citation>
    <scope>NUCLEOTIDE SEQUENCE [LARGE SCALE GENOMIC DNA]</scope>
    <source>
        <strain evidence="1 2">BA112</strain>
    </source>
</reference>
<name>A0A179B6K6_9ACTO</name>
<dbReference type="PANTHER" id="PTHR19288">
    <property type="entry name" value="4-NITROPHENYLPHOSPHATASE-RELATED"/>
    <property type="match status" value="1"/>
</dbReference>
<dbReference type="PANTHER" id="PTHR19288:SF95">
    <property type="entry name" value="D-GLYCEROL 3-PHOSPHATE PHOSPHATASE"/>
    <property type="match status" value="1"/>
</dbReference>
<dbReference type="Proteomes" id="UP000078368">
    <property type="component" value="Unassembled WGS sequence"/>
</dbReference>
<evidence type="ECO:0000313" key="1">
    <source>
        <dbReference type="EMBL" id="OAP87005.1"/>
    </source>
</evidence>
<evidence type="ECO:0008006" key="3">
    <source>
        <dbReference type="Google" id="ProtNLM"/>
    </source>
</evidence>
<dbReference type="NCBIfam" id="TIGR01460">
    <property type="entry name" value="HAD-SF-IIA"/>
    <property type="match status" value="1"/>
</dbReference>
<keyword evidence="2" id="KW-1185">Reference proteome</keyword>
<evidence type="ECO:0000313" key="2">
    <source>
        <dbReference type="Proteomes" id="UP000078368"/>
    </source>
</evidence>